<name>A0A5C0WML5_BACIA</name>
<dbReference type="Proteomes" id="UP000325032">
    <property type="component" value="Chromosome"/>
</dbReference>
<gene>
    <name evidence="1" type="ORF">FX981_03343</name>
</gene>
<dbReference type="AlphaFoldDB" id="A0A5C0WML5"/>
<sequence length="101" mass="12286">MKVLYNDDFIEKRVLMWKVETEAINLKNHREKFLTLQNKEETKEIKVSTTESELTFYRSRDKPVKPYIRPRIAADYFKKNECVYGRILCPYRQILSYRTTD</sequence>
<accession>A0A5C0WML5</accession>
<dbReference type="EMBL" id="CP043404">
    <property type="protein sequence ID" value="QEK65073.1"/>
    <property type="molecule type" value="Genomic_DNA"/>
</dbReference>
<proteinExistence type="predicted"/>
<organism evidence="1 2">
    <name type="scientific">Bacillus safensis</name>
    <dbReference type="NCBI Taxonomy" id="561879"/>
    <lineage>
        <taxon>Bacteria</taxon>
        <taxon>Bacillati</taxon>
        <taxon>Bacillota</taxon>
        <taxon>Bacilli</taxon>
        <taxon>Bacillales</taxon>
        <taxon>Bacillaceae</taxon>
        <taxon>Bacillus</taxon>
    </lineage>
</organism>
<evidence type="ECO:0000313" key="2">
    <source>
        <dbReference type="Proteomes" id="UP000325032"/>
    </source>
</evidence>
<protein>
    <submittedName>
        <fullName evidence="1">Uncharacterized protein</fullName>
    </submittedName>
</protein>
<evidence type="ECO:0000313" key="1">
    <source>
        <dbReference type="EMBL" id="QEK65073.1"/>
    </source>
</evidence>
<reference evidence="1 2" key="1">
    <citation type="journal article" date="2018" name="Plant Biotechnol. Rep.">
        <title>Diversity and antifungal activity of endophytic bacteria associated with Panax ginseng seedlings.</title>
        <authorList>
            <person name="Park J.M."/>
            <person name="Hong C.E."/>
            <person name="Jo S.H."/>
        </authorList>
    </citation>
    <scope>NUCLEOTIDE SEQUENCE [LARGE SCALE GENOMIC DNA]</scope>
    <source>
        <strain evidence="1 2">PgKB20</strain>
    </source>
</reference>
<keyword evidence="2" id="KW-1185">Reference proteome</keyword>